<accession>A0A562T3N0</accession>
<dbReference type="GO" id="GO:0016746">
    <property type="term" value="F:acyltransferase activity"/>
    <property type="evidence" value="ECO:0007669"/>
    <property type="project" value="UniProtKB-KW"/>
</dbReference>
<evidence type="ECO:0000256" key="3">
    <source>
        <dbReference type="ARBA" id="ARBA00022519"/>
    </source>
</evidence>
<name>A0A562T3N0_CHIJA</name>
<keyword evidence="5 7" id="KW-0472">Membrane</keyword>
<dbReference type="PANTHER" id="PTHR30606">
    <property type="entry name" value="LIPID A BIOSYNTHESIS LAUROYL ACYLTRANSFERASE"/>
    <property type="match status" value="1"/>
</dbReference>
<evidence type="ECO:0000256" key="1">
    <source>
        <dbReference type="ARBA" id="ARBA00004533"/>
    </source>
</evidence>
<feature type="transmembrane region" description="Helical" evidence="7">
    <location>
        <begin position="12"/>
        <end position="39"/>
    </location>
</feature>
<keyword evidence="9" id="KW-1185">Reference proteome</keyword>
<dbReference type="CDD" id="cd07984">
    <property type="entry name" value="LPLAT_LABLAT-like"/>
    <property type="match status" value="1"/>
</dbReference>
<evidence type="ECO:0000256" key="7">
    <source>
        <dbReference type="SAM" id="Phobius"/>
    </source>
</evidence>
<keyword evidence="4 8" id="KW-0808">Transferase</keyword>
<dbReference type="RefSeq" id="WP_145712474.1">
    <property type="nucleotide sequence ID" value="NZ_BAAAFY010000001.1"/>
</dbReference>
<dbReference type="AlphaFoldDB" id="A0A562T3N0"/>
<gene>
    <name evidence="8" type="ORF">LX66_1982</name>
</gene>
<evidence type="ECO:0000256" key="2">
    <source>
        <dbReference type="ARBA" id="ARBA00022475"/>
    </source>
</evidence>
<dbReference type="GO" id="GO:0005886">
    <property type="term" value="C:plasma membrane"/>
    <property type="evidence" value="ECO:0007669"/>
    <property type="project" value="UniProtKB-SubCell"/>
</dbReference>
<proteinExistence type="predicted"/>
<evidence type="ECO:0000313" key="9">
    <source>
        <dbReference type="Proteomes" id="UP000316778"/>
    </source>
</evidence>
<dbReference type="GO" id="GO:0009247">
    <property type="term" value="P:glycolipid biosynthetic process"/>
    <property type="evidence" value="ECO:0007669"/>
    <property type="project" value="UniProtKB-ARBA"/>
</dbReference>
<evidence type="ECO:0000256" key="4">
    <source>
        <dbReference type="ARBA" id="ARBA00022679"/>
    </source>
</evidence>
<evidence type="ECO:0000256" key="6">
    <source>
        <dbReference type="ARBA" id="ARBA00023315"/>
    </source>
</evidence>
<dbReference type="InterPro" id="IPR004960">
    <property type="entry name" value="LipA_acyltrans"/>
</dbReference>
<dbReference type="EMBL" id="VLLG01000003">
    <property type="protein sequence ID" value="TWI87908.1"/>
    <property type="molecule type" value="Genomic_DNA"/>
</dbReference>
<dbReference type="Pfam" id="PF03279">
    <property type="entry name" value="Lip_A_acyltrans"/>
    <property type="match status" value="1"/>
</dbReference>
<keyword evidence="2" id="KW-1003">Cell membrane</keyword>
<dbReference type="OrthoDB" id="9801955at2"/>
<keyword evidence="3" id="KW-0997">Cell inner membrane</keyword>
<protein>
    <submittedName>
        <fullName evidence="8">KDO2-lipid IV(A) lauroyltransferase</fullName>
    </submittedName>
</protein>
<reference evidence="8 9" key="1">
    <citation type="journal article" date="2013" name="Stand. Genomic Sci.">
        <title>Genomic Encyclopedia of Type Strains, Phase I: The one thousand microbial genomes (KMG-I) project.</title>
        <authorList>
            <person name="Kyrpides N.C."/>
            <person name="Woyke T."/>
            <person name="Eisen J.A."/>
            <person name="Garrity G."/>
            <person name="Lilburn T.G."/>
            <person name="Beck B.J."/>
            <person name="Whitman W.B."/>
            <person name="Hugenholtz P."/>
            <person name="Klenk H.P."/>
        </authorList>
    </citation>
    <scope>NUCLEOTIDE SEQUENCE [LARGE SCALE GENOMIC DNA]</scope>
    <source>
        <strain evidence="8 9">DSM 13484</strain>
    </source>
</reference>
<sequence length="297" mass="34454">MPVLLYYLSLPFIYLVSLLPFPLLYLLSDTVYLLLYYVLGYRKKVVTENLRNAFPGKSETEIKQTGKAFYRYLCDLFLETFKTLTISRRSMVKHCSFHPDTVALFSKLAAEGKSAILVMGHKGNWEWAGNTFSILCSQQLYVIYHPLANPHFNQLVYKMRTRFGTKLIAMQDTFRDMVAHRNEVNATAFIADQTPQPQNAHWMNFLHQDTPVFKGTEKIAQKMNCPVVYVTVQRVKRGYYTVMARLLFSTPKATQDGEITTAHTQQLEEDIIAQPATWLWSHRRWKHKRTQSTVPAI</sequence>
<dbReference type="PIRSF" id="PIRSF026649">
    <property type="entry name" value="MsbB"/>
    <property type="match status" value="1"/>
</dbReference>
<evidence type="ECO:0000313" key="8">
    <source>
        <dbReference type="EMBL" id="TWI87908.1"/>
    </source>
</evidence>
<dbReference type="PANTHER" id="PTHR30606:SF10">
    <property type="entry name" value="PHOSPHATIDYLINOSITOL MANNOSIDE ACYLTRANSFERASE"/>
    <property type="match status" value="1"/>
</dbReference>
<keyword evidence="7" id="KW-1133">Transmembrane helix</keyword>
<keyword evidence="6" id="KW-0012">Acyltransferase</keyword>
<dbReference type="Proteomes" id="UP000316778">
    <property type="component" value="Unassembled WGS sequence"/>
</dbReference>
<comment type="subcellular location">
    <subcellularLocation>
        <location evidence="1">Cell inner membrane</location>
    </subcellularLocation>
</comment>
<keyword evidence="7" id="KW-0812">Transmembrane</keyword>
<evidence type="ECO:0000256" key="5">
    <source>
        <dbReference type="ARBA" id="ARBA00023136"/>
    </source>
</evidence>
<organism evidence="8 9">
    <name type="scientific">Chitinophaga japonensis</name>
    <name type="common">Flexibacter japonensis</name>
    <dbReference type="NCBI Taxonomy" id="104662"/>
    <lineage>
        <taxon>Bacteria</taxon>
        <taxon>Pseudomonadati</taxon>
        <taxon>Bacteroidota</taxon>
        <taxon>Chitinophagia</taxon>
        <taxon>Chitinophagales</taxon>
        <taxon>Chitinophagaceae</taxon>
        <taxon>Chitinophaga</taxon>
    </lineage>
</organism>
<comment type="caution">
    <text evidence="8">The sequence shown here is derived from an EMBL/GenBank/DDBJ whole genome shotgun (WGS) entry which is preliminary data.</text>
</comment>